<evidence type="ECO:0000313" key="3">
    <source>
        <dbReference type="Proteomes" id="UP000184480"/>
    </source>
</evidence>
<dbReference type="PANTHER" id="PTHR13887:SF41">
    <property type="entry name" value="THIOREDOXIN SUPERFAMILY PROTEIN"/>
    <property type="match status" value="1"/>
</dbReference>
<dbReference type="OrthoDB" id="9799122at2"/>
<dbReference type="EMBL" id="FQUC01000020">
    <property type="protein sequence ID" value="SHG29280.1"/>
    <property type="molecule type" value="Genomic_DNA"/>
</dbReference>
<dbReference type="GO" id="GO:0016853">
    <property type="term" value="F:isomerase activity"/>
    <property type="evidence" value="ECO:0007669"/>
    <property type="project" value="UniProtKB-KW"/>
</dbReference>
<dbReference type="SUPFAM" id="SSF52833">
    <property type="entry name" value="Thioredoxin-like"/>
    <property type="match status" value="1"/>
</dbReference>
<keyword evidence="3" id="KW-1185">Reference proteome</keyword>
<proteinExistence type="predicted"/>
<evidence type="ECO:0000259" key="1">
    <source>
        <dbReference type="Pfam" id="PF01323"/>
    </source>
</evidence>
<dbReference type="InterPro" id="IPR001853">
    <property type="entry name" value="DSBA-like_thioredoxin_dom"/>
</dbReference>
<accession>A0A1M5IMU5</accession>
<dbReference type="GO" id="GO:0016491">
    <property type="term" value="F:oxidoreductase activity"/>
    <property type="evidence" value="ECO:0007669"/>
    <property type="project" value="InterPro"/>
</dbReference>
<dbReference type="STRING" id="1346286.SAMN05444362_12035"/>
<reference evidence="3" key="1">
    <citation type="submission" date="2016-11" db="EMBL/GenBank/DDBJ databases">
        <authorList>
            <person name="Varghese N."/>
            <person name="Submissions S."/>
        </authorList>
    </citation>
    <scope>NUCLEOTIDE SEQUENCE [LARGE SCALE GENOMIC DNA]</scope>
    <source>
        <strain evidence="3">DSM 27370</strain>
    </source>
</reference>
<sequence length="243" mass="27817">MEKMKIEIWSDIACPYCYVGKRKLENALGKFPHADEIEIEWHSYELNPALPKKAEKQSYYSYFAKLHGYTEDDAKDDLKDVISLAKSVGLEYNYDRLIAANTSDALRLVKLAKRYKLADQTEEVLFRAYFTDGEDISDRETLLRLGKEVGLPENEIEALLDGDEFLSEIEKDIRHSEDDLDLEYVPFYLFNNKDVIQGSLADEEYLAVLDKAYQDWKANGVSSEKGDRHKGRACSADGVCSLD</sequence>
<protein>
    <submittedName>
        <fullName evidence="2">Predicted dithiol-disulfide isomerase, DsbA family</fullName>
    </submittedName>
</protein>
<evidence type="ECO:0000313" key="2">
    <source>
        <dbReference type="EMBL" id="SHG29280.1"/>
    </source>
</evidence>
<gene>
    <name evidence="2" type="ORF">SAMN05444362_12035</name>
</gene>
<dbReference type="AlphaFoldDB" id="A0A1M5IMU5"/>
<dbReference type="PANTHER" id="PTHR13887">
    <property type="entry name" value="GLUTATHIONE S-TRANSFERASE KAPPA"/>
    <property type="match status" value="1"/>
</dbReference>
<feature type="domain" description="DSBA-like thioredoxin" evidence="1">
    <location>
        <begin position="6"/>
        <end position="199"/>
    </location>
</feature>
<dbReference type="Gene3D" id="3.40.30.10">
    <property type="entry name" value="Glutaredoxin"/>
    <property type="match status" value="1"/>
</dbReference>
<organism evidence="2 3">
    <name type="scientific">Dysgonomonas macrotermitis</name>
    <dbReference type="NCBI Taxonomy" id="1346286"/>
    <lineage>
        <taxon>Bacteria</taxon>
        <taxon>Pseudomonadati</taxon>
        <taxon>Bacteroidota</taxon>
        <taxon>Bacteroidia</taxon>
        <taxon>Bacteroidales</taxon>
        <taxon>Dysgonomonadaceae</taxon>
        <taxon>Dysgonomonas</taxon>
    </lineage>
</organism>
<dbReference type="CDD" id="cd03024">
    <property type="entry name" value="DsbA_FrnE"/>
    <property type="match status" value="1"/>
</dbReference>
<dbReference type="Proteomes" id="UP000184480">
    <property type="component" value="Unassembled WGS sequence"/>
</dbReference>
<dbReference type="InterPro" id="IPR036249">
    <property type="entry name" value="Thioredoxin-like_sf"/>
</dbReference>
<dbReference type="RefSeq" id="WP_062184483.1">
    <property type="nucleotide sequence ID" value="NZ_BBXL01000027.1"/>
</dbReference>
<keyword evidence="2" id="KW-0413">Isomerase</keyword>
<name>A0A1M5IMU5_9BACT</name>
<dbReference type="Pfam" id="PF01323">
    <property type="entry name" value="DSBA"/>
    <property type="match status" value="1"/>
</dbReference>